<evidence type="ECO:0000313" key="2">
    <source>
        <dbReference type="Proteomes" id="UP000287651"/>
    </source>
</evidence>
<name>A0A426X559_ENSVE</name>
<protein>
    <submittedName>
        <fullName evidence="1">Uncharacterized protein</fullName>
    </submittedName>
</protein>
<dbReference type="Proteomes" id="UP000287651">
    <property type="component" value="Unassembled WGS sequence"/>
</dbReference>
<dbReference type="AlphaFoldDB" id="A0A426X559"/>
<gene>
    <name evidence="1" type="ORF">B296_00035559</name>
</gene>
<comment type="caution">
    <text evidence="1">The sequence shown here is derived from an EMBL/GenBank/DDBJ whole genome shotgun (WGS) entry which is preliminary data.</text>
</comment>
<sequence>MRLYRVKSFYAFLLRFRSEGSEEEGQPPAVAAAPQARTVAASPQGVAASDQAIRACCPRRDRKEQPPAATPQVAA</sequence>
<accession>A0A426X559</accession>
<evidence type="ECO:0000313" key="1">
    <source>
        <dbReference type="EMBL" id="RRT34605.1"/>
    </source>
</evidence>
<dbReference type="EMBL" id="AMZH03026441">
    <property type="protein sequence ID" value="RRT34605.1"/>
    <property type="molecule type" value="Genomic_DNA"/>
</dbReference>
<reference evidence="1 2" key="1">
    <citation type="journal article" date="2014" name="Agronomy (Basel)">
        <title>A Draft Genome Sequence for Ensete ventricosum, the Drought-Tolerant Tree Against Hunger.</title>
        <authorList>
            <person name="Harrison J."/>
            <person name="Moore K.A."/>
            <person name="Paszkiewicz K."/>
            <person name="Jones T."/>
            <person name="Grant M."/>
            <person name="Ambacheew D."/>
            <person name="Muzemil S."/>
            <person name="Studholme D.J."/>
        </authorList>
    </citation>
    <scope>NUCLEOTIDE SEQUENCE [LARGE SCALE GENOMIC DNA]</scope>
</reference>
<proteinExistence type="predicted"/>
<organism evidence="1 2">
    <name type="scientific">Ensete ventricosum</name>
    <name type="common">Abyssinian banana</name>
    <name type="synonym">Musa ensete</name>
    <dbReference type="NCBI Taxonomy" id="4639"/>
    <lineage>
        <taxon>Eukaryota</taxon>
        <taxon>Viridiplantae</taxon>
        <taxon>Streptophyta</taxon>
        <taxon>Embryophyta</taxon>
        <taxon>Tracheophyta</taxon>
        <taxon>Spermatophyta</taxon>
        <taxon>Magnoliopsida</taxon>
        <taxon>Liliopsida</taxon>
        <taxon>Zingiberales</taxon>
        <taxon>Musaceae</taxon>
        <taxon>Ensete</taxon>
    </lineage>
</organism>
<feature type="non-terminal residue" evidence="1">
    <location>
        <position position="75"/>
    </location>
</feature>